<organism evidence="1 2">
    <name type="scientific">Artemisia annua</name>
    <name type="common">Sweet wormwood</name>
    <dbReference type="NCBI Taxonomy" id="35608"/>
    <lineage>
        <taxon>Eukaryota</taxon>
        <taxon>Viridiplantae</taxon>
        <taxon>Streptophyta</taxon>
        <taxon>Embryophyta</taxon>
        <taxon>Tracheophyta</taxon>
        <taxon>Spermatophyta</taxon>
        <taxon>Magnoliopsida</taxon>
        <taxon>eudicotyledons</taxon>
        <taxon>Gunneridae</taxon>
        <taxon>Pentapetalae</taxon>
        <taxon>asterids</taxon>
        <taxon>campanulids</taxon>
        <taxon>Asterales</taxon>
        <taxon>Asteraceae</taxon>
        <taxon>Asteroideae</taxon>
        <taxon>Anthemideae</taxon>
        <taxon>Artemisiinae</taxon>
        <taxon>Artemisia</taxon>
    </lineage>
</organism>
<gene>
    <name evidence="1" type="ORF">CTI12_AA224910</name>
</gene>
<dbReference type="AlphaFoldDB" id="A0A2U1NVD4"/>
<keyword evidence="1" id="KW-0695">RNA-directed DNA polymerase</keyword>
<dbReference type="Proteomes" id="UP000245207">
    <property type="component" value="Unassembled WGS sequence"/>
</dbReference>
<keyword evidence="2" id="KW-1185">Reference proteome</keyword>
<dbReference type="GO" id="GO:0003964">
    <property type="term" value="F:RNA-directed DNA polymerase activity"/>
    <property type="evidence" value="ECO:0007669"/>
    <property type="project" value="UniProtKB-KW"/>
</dbReference>
<proteinExistence type="predicted"/>
<keyword evidence="1" id="KW-0808">Transferase</keyword>
<evidence type="ECO:0000313" key="2">
    <source>
        <dbReference type="Proteomes" id="UP000245207"/>
    </source>
</evidence>
<sequence>MVCIESDWKNIVSNMTLMYNGSSIDSIIRRLGLAASVYLIWQERNLRLFKEESRSVEILFEELCEIIRLRMSSLKVKNSEAVLRAQKSWNISLDICEGGAL</sequence>
<keyword evidence="1" id="KW-0548">Nucleotidyltransferase</keyword>
<accession>A0A2U1NVD4</accession>
<comment type="caution">
    <text evidence="1">The sequence shown here is derived from an EMBL/GenBank/DDBJ whole genome shotgun (WGS) entry which is preliminary data.</text>
</comment>
<dbReference type="EMBL" id="PKPP01002122">
    <property type="protein sequence ID" value="PWA77472.1"/>
    <property type="molecule type" value="Genomic_DNA"/>
</dbReference>
<protein>
    <submittedName>
        <fullName evidence="1">Reverse transcriptase domain, Reverse transcriptase zinc-binding domain protein</fullName>
    </submittedName>
</protein>
<dbReference type="OrthoDB" id="1110222at2759"/>
<name>A0A2U1NVD4_ARTAN</name>
<reference evidence="1 2" key="1">
    <citation type="journal article" date="2018" name="Mol. Plant">
        <title>The genome of Artemisia annua provides insight into the evolution of Asteraceae family and artemisinin biosynthesis.</title>
        <authorList>
            <person name="Shen Q."/>
            <person name="Zhang L."/>
            <person name="Liao Z."/>
            <person name="Wang S."/>
            <person name="Yan T."/>
            <person name="Shi P."/>
            <person name="Liu M."/>
            <person name="Fu X."/>
            <person name="Pan Q."/>
            <person name="Wang Y."/>
            <person name="Lv Z."/>
            <person name="Lu X."/>
            <person name="Zhang F."/>
            <person name="Jiang W."/>
            <person name="Ma Y."/>
            <person name="Chen M."/>
            <person name="Hao X."/>
            <person name="Li L."/>
            <person name="Tang Y."/>
            <person name="Lv G."/>
            <person name="Zhou Y."/>
            <person name="Sun X."/>
            <person name="Brodelius P.E."/>
            <person name="Rose J.K.C."/>
            <person name="Tang K."/>
        </authorList>
    </citation>
    <scope>NUCLEOTIDE SEQUENCE [LARGE SCALE GENOMIC DNA]</scope>
    <source>
        <strain evidence="2">cv. Huhao1</strain>
        <tissue evidence="1">Leaf</tissue>
    </source>
</reference>
<evidence type="ECO:0000313" key="1">
    <source>
        <dbReference type="EMBL" id="PWA77472.1"/>
    </source>
</evidence>